<organism evidence="4 5">
    <name type="scientific">Setomelanomma holmii</name>
    <dbReference type="NCBI Taxonomy" id="210430"/>
    <lineage>
        <taxon>Eukaryota</taxon>
        <taxon>Fungi</taxon>
        <taxon>Dikarya</taxon>
        <taxon>Ascomycota</taxon>
        <taxon>Pezizomycotina</taxon>
        <taxon>Dothideomycetes</taxon>
        <taxon>Pleosporomycetidae</taxon>
        <taxon>Pleosporales</taxon>
        <taxon>Pleosporineae</taxon>
        <taxon>Phaeosphaeriaceae</taxon>
        <taxon>Setomelanomma</taxon>
    </lineage>
</organism>
<comment type="similarity">
    <text evidence="1">Belongs to the short-chain dehydrogenases/reductases (SDR) family.</text>
</comment>
<dbReference type="InterPro" id="IPR036291">
    <property type="entry name" value="NAD(P)-bd_dom_sf"/>
</dbReference>
<evidence type="ECO:0000256" key="2">
    <source>
        <dbReference type="ARBA" id="ARBA00022857"/>
    </source>
</evidence>
<dbReference type="AlphaFoldDB" id="A0A9P4H9M7"/>
<dbReference type="InterPro" id="IPR002347">
    <property type="entry name" value="SDR_fam"/>
</dbReference>
<dbReference type="EMBL" id="ML978194">
    <property type="protein sequence ID" value="KAF2030072.1"/>
    <property type="molecule type" value="Genomic_DNA"/>
</dbReference>
<evidence type="ECO:0000313" key="4">
    <source>
        <dbReference type="EMBL" id="KAF2030072.1"/>
    </source>
</evidence>
<accession>A0A9P4H9M7</accession>
<protein>
    <submittedName>
        <fullName evidence="4">NAD(P)-binding protein</fullName>
    </submittedName>
</protein>
<keyword evidence="5" id="KW-1185">Reference proteome</keyword>
<dbReference type="PANTHER" id="PTHR43963">
    <property type="entry name" value="CARBONYL REDUCTASE 1-RELATED"/>
    <property type="match status" value="1"/>
</dbReference>
<dbReference type="SUPFAM" id="SSF51735">
    <property type="entry name" value="NAD(P)-binding Rossmann-fold domains"/>
    <property type="match status" value="1"/>
</dbReference>
<gene>
    <name evidence="4" type="ORF">EK21DRAFT_100802</name>
</gene>
<dbReference type="Pfam" id="PF00106">
    <property type="entry name" value="adh_short"/>
    <property type="match status" value="1"/>
</dbReference>
<dbReference type="PANTHER" id="PTHR43963:SF6">
    <property type="entry name" value="CHAIN DEHYDROGENASE FAMILY PROTEIN, PUTATIVE (AFU_ORTHOLOGUE AFUA_3G15350)-RELATED"/>
    <property type="match status" value="1"/>
</dbReference>
<proteinExistence type="inferred from homology"/>
<dbReference type="PRINTS" id="PR00081">
    <property type="entry name" value="GDHRDH"/>
</dbReference>
<name>A0A9P4H9M7_9PLEO</name>
<keyword evidence="2" id="KW-0521">NADP</keyword>
<dbReference type="OrthoDB" id="191139at2759"/>
<comment type="caution">
    <text evidence="4">The sequence shown here is derived from an EMBL/GenBank/DDBJ whole genome shotgun (WGS) entry which is preliminary data.</text>
</comment>
<evidence type="ECO:0000256" key="1">
    <source>
        <dbReference type="ARBA" id="ARBA00006484"/>
    </source>
</evidence>
<dbReference type="Proteomes" id="UP000799777">
    <property type="component" value="Unassembled WGS sequence"/>
</dbReference>
<dbReference type="GO" id="GO:0016491">
    <property type="term" value="F:oxidoreductase activity"/>
    <property type="evidence" value="ECO:0007669"/>
    <property type="project" value="UniProtKB-KW"/>
</dbReference>
<reference evidence="4" key="1">
    <citation type="journal article" date="2020" name="Stud. Mycol.">
        <title>101 Dothideomycetes genomes: a test case for predicting lifestyles and emergence of pathogens.</title>
        <authorList>
            <person name="Haridas S."/>
            <person name="Albert R."/>
            <person name="Binder M."/>
            <person name="Bloem J."/>
            <person name="Labutti K."/>
            <person name="Salamov A."/>
            <person name="Andreopoulos B."/>
            <person name="Baker S."/>
            <person name="Barry K."/>
            <person name="Bills G."/>
            <person name="Bluhm B."/>
            <person name="Cannon C."/>
            <person name="Castanera R."/>
            <person name="Culley D."/>
            <person name="Daum C."/>
            <person name="Ezra D."/>
            <person name="Gonzalez J."/>
            <person name="Henrissat B."/>
            <person name="Kuo A."/>
            <person name="Liang C."/>
            <person name="Lipzen A."/>
            <person name="Lutzoni F."/>
            <person name="Magnuson J."/>
            <person name="Mondo S."/>
            <person name="Nolan M."/>
            <person name="Ohm R."/>
            <person name="Pangilinan J."/>
            <person name="Park H.-J."/>
            <person name="Ramirez L."/>
            <person name="Alfaro M."/>
            <person name="Sun H."/>
            <person name="Tritt A."/>
            <person name="Yoshinaga Y."/>
            <person name="Zwiers L.-H."/>
            <person name="Turgeon B."/>
            <person name="Goodwin S."/>
            <person name="Spatafora J."/>
            <person name="Crous P."/>
            <person name="Grigoriev I."/>
        </authorList>
    </citation>
    <scope>NUCLEOTIDE SEQUENCE</scope>
    <source>
        <strain evidence="4">CBS 110217</strain>
    </source>
</reference>
<keyword evidence="3" id="KW-0560">Oxidoreductase</keyword>
<dbReference type="Gene3D" id="3.40.50.720">
    <property type="entry name" value="NAD(P)-binding Rossmann-like Domain"/>
    <property type="match status" value="1"/>
</dbReference>
<sequence length="295" mass="31626">MANNIIVIVTGTSRGVGKGIVTLLARQKLERPLTIYATSRAGVNTGIEATSPNEVKYAALDITDSLSIQSFFAKALEEHDGIHILINNAAVSPGHGENPDNAAQTIWNNYGGTRDMCQASLSQPNIPTVARIVNLTSGLNALSTYGANLQSRFREASTFADIDALANKYLSDMKEGAEAQERAGWRSGPRSYHVSKALINTLTIILEKHHPDVLVNCCCPGWTNTDMGKQGSGTPPKTIEEGAMTAVRLAIGDLGPKGDADGGLGRDGEKISGWFYENENIVAKDWGKGKNWLET</sequence>
<evidence type="ECO:0000256" key="3">
    <source>
        <dbReference type="ARBA" id="ARBA00023002"/>
    </source>
</evidence>
<evidence type="ECO:0000313" key="5">
    <source>
        <dbReference type="Proteomes" id="UP000799777"/>
    </source>
</evidence>